<proteinExistence type="predicted"/>
<sequence length="55" mass="6124">MKKLLACLTIGVLMAGCVSVKRHNQQLVEKSSVNELRSDVDYINHNIVSRTGLQL</sequence>
<dbReference type="PROSITE" id="PS51257">
    <property type="entry name" value="PROKAR_LIPOPROTEIN"/>
    <property type="match status" value="1"/>
</dbReference>
<evidence type="ECO:0000313" key="1">
    <source>
        <dbReference type="EMBL" id="SDC69112.1"/>
    </source>
</evidence>
<dbReference type="RefSeq" id="WP_170830101.1">
    <property type="nucleotide sequence ID" value="NZ_FMYP01000044.1"/>
</dbReference>
<gene>
    <name evidence="1" type="ORF">SAMN05216323_104429</name>
</gene>
<keyword evidence="2" id="KW-1185">Reference proteome</keyword>
<name>A0A1G6NM92_9BACT</name>
<dbReference type="AlphaFoldDB" id="A0A1G6NM92"/>
<accession>A0A1G6NM92</accession>
<organism evidence="1 2">
    <name type="scientific">Williamwhitmania taraxaci</name>
    <dbReference type="NCBI Taxonomy" id="1640674"/>
    <lineage>
        <taxon>Bacteria</taxon>
        <taxon>Pseudomonadati</taxon>
        <taxon>Bacteroidota</taxon>
        <taxon>Bacteroidia</taxon>
        <taxon>Bacteroidales</taxon>
        <taxon>Williamwhitmaniaceae</taxon>
        <taxon>Williamwhitmania</taxon>
    </lineage>
</organism>
<dbReference type="EMBL" id="FMYP01000044">
    <property type="protein sequence ID" value="SDC69112.1"/>
    <property type="molecule type" value="Genomic_DNA"/>
</dbReference>
<dbReference type="Proteomes" id="UP000199452">
    <property type="component" value="Unassembled WGS sequence"/>
</dbReference>
<evidence type="ECO:0000313" key="2">
    <source>
        <dbReference type="Proteomes" id="UP000199452"/>
    </source>
</evidence>
<protein>
    <submittedName>
        <fullName evidence="1">Uncharacterized protein</fullName>
    </submittedName>
</protein>
<reference evidence="1 2" key="1">
    <citation type="submission" date="2016-09" db="EMBL/GenBank/DDBJ databases">
        <authorList>
            <person name="Capua I."/>
            <person name="De Benedictis P."/>
            <person name="Joannis T."/>
            <person name="Lombin L.H."/>
            <person name="Cattoli G."/>
        </authorList>
    </citation>
    <scope>NUCLEOTIDE SEQUENCE [LARGE SCALE GENOMIC DNA]</scope>
    <source>
        <strain evidence="1 2">A7P-90m</strain>
    </source>
</reference>